<evidence type="ECO:0000256" key="1">
    <source>
        <dbReference type="ARBA" id="ARBA00022679"/>
    </source>
</evidence>
<keyword evidence="1 4" id="KW-0808">Transferase</keyword>
<dbReference type="GO" id="GO:0016747">
    <property type="term" value="F:acyltransferase activity, transferring groups other than amino-acyl groups"/>
    <property type="evidence" value="ECO:0007669"/>
    <property type="project" value="InterPro"/>
</dbReference>
<dbReference type="EMBL" id="AGUF01000071">
    <property type="protein sequence ID" value="EHK64084.1"/>
    <property type="molecule type" value="Genomic_DNA"/>
</dbReference>
<dbReference type="Pfam" id="PF00583">
    <property type="entry name" value="Acetyltransf_1"/>
    <property type="match status" value="1"/>
</dbReference>
<dbReference type="InterPro" id="IPR016181">
    <property type="entry name" value="Acyl_CoA_acyltransferase"/>
</dbReference>
<feature type="domain" description="N-acetyltransferase" evidence="3">
    <location>
        <begin position="47"/>
        <end position="197"/>
    </location>
</feature>
<name>H0FCB5_9BURK</name>
<dbReference type="PATRIC" id="fig|477184.5.peg.4345"/>
<evidence type="ECO:0000313" key="5">
    <source>
        <dbReference type="Proteomes" id="UP000003113"/>
    </source>
</evidence>
<proteinExistence type="predicted"/>
<keyword evidence="5" id="KW-1185">Reference proteome</keyword>
<dbReference type="AlphaFoldDB" id="H0FCB5"/>
<dbReference type="STRING" id="477184.KYC_22121"/>
<evidence type="ECO:0000259" key="3">
    <source>
        <dbReference type="PROSITE" id="PS51186"/>
    </source>
</evidence>
<evidence type="ECO:0000256" key="2">
    <source>
        <dbReference type="ARBA" id="ARBA00023315"/>
    </source>
</evidence>
<dbReference type="PANTHER" id="PTHR43800:SF1">
    <property type="entry name" value="PEPTIDYL-LYSINE N-ACETYLTRANSFERASE YJAB"/>
    <property type="match status" value="1"/>
</dbReference>
<evidence type="ECO:0000313" key="4">
    <source>
        <dbReference type="EMBL" id="EHK64084.1"/>
    </source>
</evidence>
<comment type="caution">
    <text evidence="4">The sequence shown here is derived from an EMBL/GenBank/DDBJ whole genome shotgun (WGS) entry which is preliminary data.</text>
</comment>
<accession>H0FCB5</accession>
<dbReference type="InterPro" id="IPR000182">
    <property type="entry name" value="GNAT_dom"/>
</dbReference>
<dbReference type="PANTHER" id="PTHR43800">
    <property type="entry name" value="PEPTIDYL-LYSINE N-ACETYLTRANSFERASE YJAB"/>
    <property type="match status" value="1"/>
</dbReference>
<keyword evidence="2" id="KW-0012">Acyltransferase</keyword>
<sequence>MQTMTTPPQFVPTGYSDVPPGHIASVVTDLEMLSRPVAADTSLPAGFTLAPVADIGLDAYRSLFRKVGADWLWFSRLFMADDDLAATLADPNVEVHIVRSSREDVGILELDFRQTGQCELTFLGLTADCTGIGLGRALMSKAIALAWARPIKRLWVHTCTYDHPSALRFYINAGFKPYAVRVEVQIDPRLTGHLPRDAAPQVPIIG</sequence>
<organism evidence="4 5">
    <name type="scientific">Achromobacter arsenitoxydans SY8</name>
    <dbReference type="NCBI Taxonomy" id="477184"/>
    <lineage>
        <taxon>Bacteria</taxon>
        <taxon>Pseudomonadati</taxon>
        <taxon>Pseudomonadota</taxon>
        <taxon>Betaproteobacteria</taxon>
        <taxon>Burkholderiales</taxon>
        <taxon>Alcaligenaceae</taxon>
        <taxon>Achromobacter</taxon>
    </lineage>
</organism>
<gene>
    <name evidence="4" type="ORF">KYC_22121</name>
</gene>
<protein>
    <submittedName>
        <fullName evidence="4">GCN5-like N-acetyltransferase</fullName>
    </submittedName>
</protein>
<dbReference type="eggNOG" id="COG0456">
    <property type="taxonomic scope" value="Bacteria"/>
</dbReference>
<reference evidence="4 5" key="1">
    <citation type="journal article" date="2012" name="J. Bacteriol.">
        <title>Genome sequence of the highly efficient arsenite-oxidizing bacterium Achromobacter arsenitoxydans SY8.</title>
        <authorList>
            <person name="Li X."/>
            <person name="Hu Y."/>
            <person name="Gong J."/>
            <person name="Lin Y."/>
            <person name="Johnstone L."/>
            <person name="Rensing C."/>
            <person name="Wang G."/>
        </authorList>
    </citation>
    <scope>NUCLEOTIDE SEQUENCE [LARGE SCALE GENOMIC DNA]</scope>
    <source>
        <strain evidence="4 5">SY8</strain>
    </source>
</reference>
<dbReference type="Proteomes" id="UP000003113">
    <property type="component" value="Unassembled WGS sequence"/>
</dbReference>
<dbReference type="Gene3D" id="3.40.630.30">
    <property type="match status" value="1"/>
</dbReference>
<dbReference type="CDD" id="cd04301">
    <property type="entry name" value="NAT_SF"/>
    <property type="match status" value="1"/>
</dbReference>
<dbReference type="PROSITE" id="PS51186">
    <property type="entry name" value="GNAT"/>
    <property type="match status" value="1"/>
</dbReference>
<dbReference type="SUPFAM" id="SSF55729">
    <property type="entry name" value="Acyl-CoA N-acyltransferases (Nat)"/>
    <property type="match status" value="1"/>
</dbReference>